<sequence>MHPVLLRLAEGDTPGTLGHARAVAEEVVTHPDLVEVLVDALAHDEEGLRNRAAIALDRAARHDPRPLAPFAGALLDAAEADRPGGALRRLLPLLLSRVPFDVESAHRLVDHAAHWLRTEPSAVRANALDALVAVVHQHPSLLERVRPSVEAALDHPAPSVRARARRQCARLDRLTEAD</sequence>
<name>A0A271IXK2_9BACT</name>
<dbReference type="Gene3D" id="1.25.10.10">
    <property type="entry name" value="Leucine-rich Repeat Variant"/>
    <property type="match status" value="1"/>
</dbReference>
<reference evidence="1 2" key="1">
    <citation type="submission" date="2016-11" db="EMBL/GenBank/DDBJ databases">
        <title>Study of marine rhodopsin-containing bacteria.</title>
        <authorList>
            <person name="Yoshizawa S."/>
            <person name="Kumagai Y."/>
            <person name="Kogure K."/>
        </authorList>
    </citation>
    <scope>NUCLEOTIDE SEQUENCE [LARGE SCALE GENOMIC DNA]</scope>
    <source>
        <strain evidence="1 2">SAORIC-28</strain>
    </source>
</reference>
<gene>
    <name evidence="1" type="ORF">BSZ37_03355</name>
</gene>
<dbReference type="InterPro" id="IPR016024">
    <property type="entry name" value="ARM-type_fold"/>
</dbReference>
<organism evidence="1 2">
    <name type="scientific">Rubrivirga marina</name>
    <dbReference type="NCBI Taxonomy" id="1196024"/>
    <lineage>
        <taxon>Bacteria</taxon>
        <taxon>Pseudomonadati</taxon>
        <taxon>Rhodothermota</taxon>
        <taxon>Rhodothermia</taxon>
        <taxon>Rhodothermales</taxon>
        <taxon>Rubricoccaceae</taxon>
        <taxon>Rubrivirga</taxon>
    </lineage>
</organism>
<protein>
    <recommendedName>
        <fullName evidence="3">HEAT repeat domain-containing protein</fullName>
    </recommendedName>
</protein>
<dbReference type="SUPFAM" id="SSF48371">
    <property type="entry name" value="ARM repeat"/>
    <property type="match status" value="1"/>
</dbReference>
<comment type="caution">
    <text evidence="1">The sequence shown here is derived from an EMBL/GenBank/DDBJ whole genome shotgun (WGS) entry which is preliminary data.</text>
</comment>
<dbReference type="InterPro" id="IPR011989">
    <property type="entry name" value="ARM-like"/>
</dbReference>
<dbReference type="EMBL" id="MQWD01000001">
    <property type="protein sequence ID" value="PAP75544.1"/>
    <property type="molecule type" value="Genomic_DNA"/>
</dbReference>
<accession>A0A271IXK2</accession>
<evidence type="ECO:0008006" key="3">
    <source>
        <dbReference type="Google" id="ProtNLM"/>
    </source>
</evidence>
<evidence type="ECO:0000313" key="2">
    <source>
        <dbReference type="Proteomes" id="UP000216339"/>
    </source>
</evidence>
<proteinExistence type="predicted"/>
<evidence type="ECO:0000313" key="1">
    <source>
        <dbReference type="EMBL" id="PAP75544.1"/>
    </source>
</evidence>
<dbReference type="Proteomes" id="UP000216339">
    <property type="component" value="Unassembled WGS sequence"/>
</dbReference>
<dbReference type="AlphaFoldDB" id="A0A271IXK2"/>
<keyword evidence="2" id="KW-1185">Reference proteome</keyword>